<protein>
    <submittedName>
        <fullName evidence="2">Thiol-disulfide isomerase/thioredoxin</fullName>
    </submittedName>
</protein>
<dbReference type="Gene3D" id="3.40.30.10">
    <property type="entry name" value="Glutaredoxin"/>
    <property type="match status" value="1"/>
</dbReference>
<organism evidence="2 3">
    <name type="scientific">Oikeobacillus pervagus</name>
    <dbReference type="NCBI Taxonomy" id="1325931"/>
    <lineage>
        <taxon>Bacteria</taxon>
        <taxon>Bacillati</taxon>
        <taxon>Bacillota</taxon>
        <taxon>Bacilli</taxon>
        <taxon>Bacillales</taxon>
        <taxon>Bacillaceae</taxon>
        <taxon>Oikeobacillus</taxon>
    </lineage>
</organism>
<dbReference type="Proteomes" id="UP001237207">
    <property type="component" value="Unassembled WGS sequence"/>
</dbReference>
<proteinExistence type="predicted"/>
<dbReference type="EMBL" id="JAUSUC010000015">
    <property type="protein sequence ID" value="MDQ0215138.1"/>
    <property type="molecule type" value="Genomic_DNA"/>
</dbReference>
<dbReference type="CDD" id="cd02947">
    <property type="entry name" value="TRX_family"/>
    <property type="match status" value="1"/>
</dbReference>
<gene>
    <name evidence="2" type="ORF">J2S13_001537</name>
</gene>
<dbReference type="AlphaFoldDB" id="A0AAJ1SYH5"/>
<reference evidence="2" key="1">
    <citation type="submission" date="2023-07" db="EMBL/GenBank/DDBJ databases">
        <title>Genomic Encyclopedia of Type Strains, Phase IV (KMG-IV): sequencing the most valuable type-strain genomes for metagenomic binning, comparative biology and taxonomic classification.</title>
        <authorList>
            <person name="Goeker M."/>
        </authorList>
    </citation>
    <scope>NUCLEOTIDE SEQUENCE</scope>
    <source>
        <strain evidence="2">DSM 23947</strain>
    </source>
</reference>
<accession>A0AAJ1SYH5</accession>
<dbReference type="Pfam" id="PF00085">
    <property type="entry name" value="Thioredoxin"/>
    <property type="match status" value="1"/>
</dbReference>
<dbReference type="GO" id="GO:0016853">
    <property type="term" value="F:isomerase activity"/>
    <property type="evidence" value="ECO:0007669"/>
    <property type="project" value="UniProtKB-KW"/>
</dbReference>
<evidence type="ECO:0000259" key="1">
    <source>
        <dbReference type="Pfam" id="PF00085"/>
    </source>
</evidence>
<dbReference type="InterPro" id="IPR036249">
    <property type="entry name" value="Thioredoxin-like_sf"/>
</dbReference>
<evidence type="ECO:0000313" key="2">
    <source>
        <dbReference type="EMBL" id="MDQ0215138.1"/>
    </source>
</evidence>
<sequence length="104" mass="11981">MMVQDWSQQPVEQLLEEPPQLVLYLYTPLCGTCQVAGKMVQVLSELLPGIPFAKLDLNFHEQLATKYLIESVPCLLFFQDGEVVEKIYAFHSVPHLYHVLTKYQ</sequence>
<keyword evidence="2" id="KW-0413">Isomerase</keyword>
<keyword evidence="3" id="KW-1185">Reference proteome</keyword>
<feature type="domain" description="Thioredoxin" evidence="1">
    <location>
        <begin position="13"/>
        <end position="90"/>
    </location>
</feature>
<dbReference type="InterPro" id="IPR013766">
    <property type="entry name" value="Thioredoxin_domain"/>
</dbReference>
<comment type="caution">
    <text evidence="2">The sequence shown here is derived from an EMBL/GenBank/DDBJ whole genome shotgun (WGS) entry which is preliminary data.</text>
</comment>
<dbReference type="SUPFAM" id="SSF52833">
    <property type="entry name" value="Thioredoxin-like"/>
    <property type="match status" value="1"/>
</dbReference>
<evidence type="ECO:0000313" key="3">
    <source>
        <dbReference type="Proteomes" id="UP001237207"/>
    </source>
</evidence>
<name>A0AAJ1SYH5_9BACI</name>